<dbReference type="InterPro" id="IPR036291">
    <property type="entry name" value="NAD(P)-bd_dom_sf"/>
</dbReference>
<dbReference type="GO" id="GO:0005737">
    <property type="term" value="C:cytoplasm"/>
    <property type="evidence" value="ECO:0007669"/>
    <property type="project" value="TreeGrafter"/>
</dbReference>
<comment type="caution">
    <text evidence="4">The sequence shown here is derived from an EMBL/GenBank/DDBJ whole genome shotgun (WGS) entry which is preliminary data.</text>
</comment>
<evidence type="ECO:0000256" key="3">
    <source>
        <dbReference type="RuleBase" id="RU000363"/>
    </source>
</evidence>
<sequence>MTTDHPSIAVVTGASRGIGRELTAELLRRGYTVLAAVRDPAKAKASPDQLANLVAGPSGSRLHFAQLDISSGASIDAFVEGLKARYQHFDLVINNAGIAEMSVYGETTEQHLKDCFQVNTFAPFLLTQSLWKAGLIGGKAGKSVVANISSLLGSSGTKEWVEYPAYAYRASKAALNNLSRYSDVALAKEGVSVVTLSPGYVSTDMNNNQGELTPEFSAQSVLKVVLDSGSNLHGTFLNYSGEELPW</sequence>
<comment type="similarity">
    <text evidence="3">Belongs to the short-chain dehydrogenases/reductases (SDR) family.</text>
</comment>
<keyword evidence="1" id="KW-0521">NADP</keyword>
<dbReference type="CDD" id="cd05325">
    <property type="entry name" value="carb_red_sniffer_like_SDR_c"/>
    <property type="match status" value="1"/>
</dbReference>
<dbReference type="PANTHER" id="PTHR43544:SF7">
    <property type="entry name" value="NADB-LER2"/>
    <property type="match status" value="1"/>
</dbReference>
<dbReference type="EMBL" id="SIDB01000010">
    <property type="protein sequence ID" value="KAI3427049.1"/>
    <property type="molecule type" value="Genomic_DNA"/>
</dbReference>
<dbReference type="PRINTS" id="PR00080">
    <property type="entry name" value="SDRFAMILY"/>
</dbReference>
<dbReference type="PANTHER" id="PTHR43544">
    <property type="entry name" value="SHORT-CHAIN DEHYDROGENASE/REDUCTASE"/>
    <property type="match status" value="1"/>
</dbReference>
<dbReference type="SUPFAM" id="SSF51735">
    <property type="entry name" value="NAD(P)-binding Rossmann-fold domains"/>
    <property type="match status" value="1"/>
</dbReference>
<dbReference type="Pfam" id="PF00106">
    <property type="entry name" value="adh_short"/>
    <property type="match status" value="1"/>
</dbReference>
<dbReference type="PRINTS" id="PR00081">
    <property type="entry name" value="GDHRDH"/>
</dbReference>
<protein>
    <submittedName>
        <fullName evidence="4">Uncharacterized protein</fullName>
    </submittedName>
</protein>
<dbReference type="InterPro" id="IPR051468">
    <property type="entry name" value="Fungal_SecMetab_SDRs"/>
</dbReference>
<reference evidence="4" key="1">
    <citation type="journal article" date="2019" name="Plant J.">
        <title>Chlorella vulgaris genome assembly and annotation reveals the molecular basis for metabolic acclimation to high light conditions.</title>
        <authorList>
            <person name="Cecchin M."/>
            <person name="Marcolungo L."/>
            <person name="Rossato M."/>
            <person name="Girolomoni L."/>
            <person name="Cosentino E."/>
            <person name="Cuine S."/>
            <person name="Li-Beisson Y."/>
            <person name="Delledonne M."/>
            <person name="Ballottari M."/>
        </authorList>
    </citation>
    <scope>NUCLEOTIDE SEQUENCE</scope>
    <source>
        <strain evidence="4">211/11P</strain>
    </source>
</reference>
<accession>A0A9D4TJE9</accession>
<keyword evidence="5" id="KW-1185">Reference proteome</keyword>
<name>A0A9D4TJE9_CHLVU</name>
<evidence type="ECO:0000313" key="4">
    <source>
        <dbReference type="EMBL" id="KAI3427049.1"/>
    </source>
</evidence>
<dbReference type="GO" id="GO:0016491">
    <property type="term" value="F:oxidoreductase activity"/>
    <property type="evidence" value="ECO:0007669"/>
    <property type="project" value="UniProtKB-KW"/>
</dbReference>
<dbReference type="Gene3D" id="3.40.50.720">
    <property type="entry name" value="NAD(P)-binding Rossmann-like Domain"/>
    <property type="match status" value="1"/>
</dbReference>
<keyword evidence="2" id="KW-0560">Oxidoreductase</keyword>
<evidence type="ECO:0000313" key="5">
    <source>
        <dbReference type="Proteomes" id="UP001055712"/>
    </source>
</evidence>
<dbReference type="Proteomes" id="UP001055712">
    <property type="component" value="Unassembled WGS sequence"/>
</dbReference>
<dbReference type="OrthoDB" id="5296at2759"/>
<dbReference type="InterPro" id="IPR002347">
    <property type="entry name" value="SDR_fam"/>
</dbReference>
<reference evidence="4" key="2">
    <citation type="submission" date="2020-11" db="EMBL/GenBank/DDBJ databases">
        <authorList>
            <person name="Cecchin M."/>
            <person name="Marcolungo L."/>
            <person name="Rossato M."/>
            <person name="Girolomoni L."/>
            <person name="Cosentino E."/>
            <person name="Cuine S."/>
            <person name="Li-Beisson Y."/>
            <person name="Delledonne M."/>
            <person name="Ballottari M."/>
        </authorList>
    </citation>
    <scope>NUCLEOTIDE SEQUENCE</scope>
    <source>
        <strain evidence="4">211/11P</strain>
        <tissue evidence="4">Whole cell</tissue>
    </source>
</reference>
<gene>
    <name evidence="4" type="ORF">D9Q98_006990</name>
</gene>
<proteinExistence type="inferred from homology"/>
<evidence type="ECO:0000256" key="1">
    <source>
        <dbReference type="ARBA" id="ARBA00022857"/>
    </source>
</evidence>
<evidence type="ECO:0000256" key="2">
    <source>
        <dbReference type="ARBA" id="ARBA00023002"/>
    </source>
</evidence>
<organism evidence="4 5">
    <name type="scientific">Chlorella vulgaris</name>
    <name type="common">Green alga</name>
    <dbReference type="NCBI Taxonomy" id="3077"/>
    <lineage>
        <taxon>Eukaryota</taxon>
        <taxon>Viridiplantae</taxon>
        <taxon>Chlorophyta</taxon>
        <taxon>core chlorophytes</taxon>
        <taxon>Trebouxiophyceae</taxon>
        <taxon>Chlorellales</taxon>
        <taxon>Chlorellaceae</taxon>
        <taxon>Chlorella clade</taxon>
        <taxon>Chlorella</taxon>
    </lineage>
</organism>
<dbReference type="AlphaFoldDB" id="A0A9D4TJE9"/>